<dbReference type="SUPFAM" id="SSF53474">
    <property type="entry name" value="alpha/beta-Hydrolases"/>
    <property type="match status" value="1"/>
</dbReference>
<evidence type="ECO:0000256" key="6">
    <source>
        <dbReference type="ARBA" id="ARBA00022801"/>
    </source>
</evidence>
<feature type="signal peptide" evidence="11">
    <location>
        <begin position="1"/>
        <end position="17"/>
    </location>
</feature>
<evidence type="ECO:0000256" key="9">
    <source>
        <dbReference type="ARBA" id="ARBA00034075"/>
    </source>
</evidence>
<evidence type="ECO:0000313" key="12">
    <source>
        <dbReference type="EMBL" id="KAG4418598.1"/>
    </source>
</evidence>
<dbReference type="EMBL" id="JAFJYH010000125">
    <property type="protein sequence ID" value="KAG4418598.1"/>
    <property type="molecule type" value="Genomic_DNA"/>
</dbReference>
<feature type="compositionally biased region" description="Low complexity" evidence="10">
    <location>
        <begin position="318"/>
        <end position="327"/>
    </location>
</feature>
<comment type="caution">
    <text evidence="12">The sequence shown here is derived from an EMBL/GenBank/DDBJ whole genome shotgun (WGS) entry which is preliminary data.</text>
</comment>
<dbReference type="PANTHER" id="PTHR38050:SF2">
    <property type="entry name" value="FERULOYL ESTERASE C-RELATED"/>
    <property type="match status" value="1"/>
</dbReference>
<evidence type="ECO:0000256" key="2">
    <source>
        <dbReference type="ARBA" id="ARBA00013091"/>
    </source>
</evidence>
<organism evidence="12 13">
    <name type="scientific">Cadophora malorum</name>
    <dbReference type="NCBI Taxonomy" id="108018"/>
    <lineage>
        <taxon>Eukaryota</taxon>
        <taxon>Fungi</taxon>
        <taxon>Dikarya</taxon>
        <taxon>Ascomycota</taxon>
        <taxon>Pezizomycotina</taxon>
        <taxon>Leotiomycetes</taxon>
        <taxon>Helotiales</taxon>
        <taxon>Ploettnerulaceae</taxon>
        <taxon>Cadophora</taxon>
    </lineage>
</organism>
<dbReference type="Proteomes" id="UP000664132">
    <property type="component" value="Unassembled WGS sequence"/>
</dbReference>
<evidence type="ECO:0000256" key="10">
    <source>
        <dbReference type="SAM" id="MobiDB-lite"/>
    </source>
</evidence>
<proteinExistence type="predicted"/>
<evidence type="ECO:0000256" key="5">
    <source>
        <dbReference type="ARBA" id="ARBA00022729"/>
    </source>
</evidence>
<dbReference type="Gene3D" id="3.40.50.1820">
    <property type="entry name" value="alpha/beta hydrolase"/>
    <property type="match status" value="1"/>
</dbReference>
<dbReference type="GO" id="GO:0045493">
    <property type="term" value="P:xylan catabolic process"/>
    <property type="evidence" value="ECO:0007669"/>
    <property type="project" value="UniProtKB-KW"/>
</dbReference>
<evidence type="ECO:0000256" key="11">
    <source>
        <dbReference type="SAM" id="SignalP"/>
    </source>
</evidence>
<keyword evidence="4" id="KW-0858">Xylan degradation</keyword>
<dbReference type="AlphaFoldDB" id="A0A8H7TGW4"/>
<evidence type="ECO:0000256" key="4">
    <source>
        <dbReference type="ARBA" id="ARBA00022651"/>
    </source>
</evidence>
<keyword evidence="6" id="KW-0378">Hydrolase</keyword>
<name>A0A8H7TGW4_9HELO</name>
<reference evidence="12" key="1">
    <citation type="submission" date="2021-02" db="EMBL/GenBank/DDBJ databases">
        <title>Genome sequence Cadophora malorum strain M34.</title>
        <authorList>
            <person name="Stefanovic E."/>
            <person name="Vu D."/>
            <person name="Scully C."/>
            <person name="Dijksterhuis J."/>
            <person name="Roader J."/>
            <person name="Houbraken J."/>
        </authorList>
    </citation>
    <scope>NUCLEOTIDE SEQUENCE</scope>
    <source>
        <strain evidence="12">M34</strain>
    </source>
</reference>
<evidence type="ECO:0000256" key="1">
    <source>
        <dbReference type="ARBA" id="ARBA00004613"/>
    </source>
</evidence>
<keyword evidence="5 11" id="KW-0732">Signal</keyword>
<comment type="catalytic activity">
    <reaction evidence="9">
        <text>feruloyl-polysaccharide + H2O = ferulate + polysaccharide.</text>
        <dbReference type="EC" id="3.1.1.73"/>
    </reaction>
</comment>
<dbReference type="EC" id="3.1.1.73" evidence="2"/>
<comment type="subcellular location">
    <subcellularLocation>
        <location evidence="1">Secreted</location>
    </subcellularLocation>
</comment>
<dbReference type="GO" id="GO:0005576">
    <property type="term" value="C:extracellular region"/>
    <property type="evidence" value="ECO:0007669"/>
    <property type="project" value="UniProtKB-SubCell"/>
</dbReference>
<evidence type="ECO:0000313" key="13">
    <source>
        <dbReference type="Proteomes" id="UP000664132"/>
    </source>
</evidence>
<dbReference type="PANTHER" id="PTHR38050">
    <property type="match status" value="1"/>
</dbReference>
<keyword evidence="13" id="KW-1185">Reference proteome</keyword>
<keyword evidence="8" id="KW-0624">Polysaccharide degradation</keyword>
<accession>A0A8H7TGW4</accession>
<dbReference type="InterPro" id="IPR029058">
    <property type="entry name" value="AB_hydrolase_fold"/>
</dbReference>
<gene>
    <name evidence="12" type="ORF">IFR04_008309</name>
</gene>
<keyword evidence="3" id="KW-0964">Secreted</keyword>
<keyword evidence="7" id="KW-0119">Carbohydrate metabolism</keyword>
<evidence type="ECO:0000256" key="3">
    <source>
        <dbReference type="ARBA" id="ARBA00022525"/>
    </source>
</evidence>
<dbReference type="InterPro" id="IPR043595">
    <property type="entry name" value="FaeB/C/D"/>
</dbReference>
<protein>
    <recommendedName>
        <fullName evidence="2">feruloyl esterase</fullName>
        <ecNumber evidence="2">3.1.1.73</ecNumber>
    </recommendedName>
</protein>
<evidence type="ECO:0000256" key="8">
    <source>
        <dbReference type="ARBA" id="ARBA00023326"/>
    </source>
</evidence>
<evidence type="ECO:0000256" key="7">
    <source>
        <dbReference type="ARBA" id="ARBA00023277"/>
    </source>
</evidence>
<feature type="compositionally biased region" description="Basic and acidic residues" evidence="10">
    <location>
        <begin position="333"/>
        <end position="347"/>
    </location>
</feature>
<feature type="region of interest" description="Disordered" evidence="10">
    <location>
        <begin position="314"/>
        <end position="347"/>
    </location>
</feature>
<dbReference type="GO" id="GO:0030600">
    <property type="term" value="F:feruloyl esterase activity"/>
    <property type="evidence" value="ECO:0007669"/>
    <property type="project" value="UniProtKB-EC"/>
</dbReference>
<sequence length="394" mass="43037">MTAILLLIAGIAGLSLASQDILSIIPATGNIAYQLPTERTFLLNVPDSYIHGEPHPVVFSFHGAGGFSEKQQRITELSDPALKIAGKPFLSVYAQGVNNTDWNMTRIWKGAPYENKTVDDISYVFDMLKTISETYTIDRSRLYACGKSNGGGFTALLACRPDTSAIFAAFAPVSPALYQGTYAFHNCSPNRPVPILHSHGVEDVITPFYGRTPEGGSFGPEPDVRLWRRQWAERNGCRGSYVGEWPVPLIKEVHPGAWEEIWDCPGAESFAASSLEMDSIPPSTNGRVASSSTSKPIILPTNSKAVADAPQSPWALLSEDPGSSSSIESEDGSSEHDHDTDPLRYDPDFPAVTRFTVPKTSIASSRTSLEFLFHMHVLSISFTTRRWKNTIVLG</sequence>
<feature type="chain" id="PRO_5034558781" description="feruloyl esterase" evidence="11">
    <location>
        <begin position="18"/>
        <end position="394"/>
    </location>
</feature>
<dbReference type="OrthoDB" id="424610at2759"/>